<organism evidence="6 7">
    <name type="scientific">Gemmobacter aquaticus</name>
    <dbReference type="NCBI Taxonomy" id="490185"/>
    <lineage>
        <taxon>Bacteria</taxon>
        <taxon>Pseudomonadati</taxon>
        <taxon>Pseudomonadota</taxon>
        <taxon>Alphaproteobacteria</taxon>
        <taxon>Rhodobacterales</taxon>
        <taxon>Paracoccaceae</taxon>
        <taxon>Gemmobacter</taxon>
    </lineage>
</organism>
<keyword evidence="3" id="KW-0238">DNA-binding</keyword>
<gene>
    <name evidence="6" type="ORF">GCM10010991_12680</name>
</gene>
<dbReference type="RefSeq" id="WP_146285012.1">
    <property type="nucleotide sequence ID" value="NZ_BMLP01000001.1"/>
</dbReference>
<dbReference type="GO" id="GO:0030246">
    <property type="term" value="F:carbohydrate binding"/>
    <property type="evidence" value="ECO:0007669"/>
    <property type="project" value="InterPro"/>
</dbReference>
<comment type="caution">
    <text evidence="6">The sequence shown here is derived from an EMBL/GenBank/DDBJ whole genome shotgun (WGS) entry which is preliminary data.</text>
</comment>
<keyword evidence="4" id="KW-0804">Transcription</keyword>
<evidence type="ECO:0000256" key="3">
    <source>
        <dbReference type="ARBA" id="ARBA00023125"/>
    </source>
</evidence>
<dbReference type="InterPro" id="IPR051054">
    <property type="entry name" value="SorC_transcr_regulators"/>
</dbReference>
<accession>A0A917YI00</accession>
<dbReference type="GO" id="GO:0003677">
    <property type="term" value="F:DNA binding"/>
    <property type="evidence" value="ECO:0007669"/>
    <property type="project" value="UniProtKB-KW"/>
</dbReference>
<dbReference type="Proteomes" id="UP000598196">
    <property type="component" value="Unassembled WGS sequence"/>
</dbReference>
<dbReference type="InterPro" id="IPR007324">
    <property type="entry name" value="Sugar-bd_dom_put"/>
</dbReference>
<evidence type="ECO:0000259" key="5">
    <source>
        <dbReference type="Pfam" id="PF04198"/>
    </source>
</evidence>
<evidence type="ECO:0000256" key="1">
    <source>
        <dbReference type="ARBA" id="ARBA00010466"/>
    </source>
</evidence>
<proteinExistence type="inferred from homology"/>
<dbReference type="InterPro" id="IPR037171">
    <property type="entry name" value="NagB/RpiA_transferase-like"/>
</dbReference>
<dbReference type="Pfam" id="PF04198">
    <property type="entry name" value="Sugar-bind"/>
    <property type="match status" value="1"/>
</dbReference>
<dbReference type="PANTHER" id="PTHR34294:SF1">
    <property type="entry name" value="TRANSCRIPTIONAL REGULATOR LSRR"/>
    <property type="match status" value="1"/>
</dbReference>
<evidence type="ECO:0000256" key="2">
    <source>
        <dbReference type="ARBA" id="ARBA00023015"/>
    </source>
</evidence>
<evidence type="ECO:0000313" key="7">
    <source>
        <dbReference type="Proteomes" id="UP000598196"/>
    </source>
</evidence>
<dbReference type="PANTHER" id="PTHR34294">
    <property type="entry name" value="TRANSCRIPTIONAL REGULATOR-RELATED"/>
    <property type="match status" value="1"/>
</dbReference>
<dbReference type="Gene3D" id="1.10.10.10">
    <property type="entry name" value="Winged helix-like DNA-binding domain superfamily/Winged helix DNA-binding domain"/>
    <property type="match status" value="1"/>
</dbReference>
<dbReference type="AlphaFoldDB" id="A0A917YI00"/>
<dbReference type="InterPro" id="IPR036388">
    <property type="entry name" value="WH-like_DNA-bd_sf"/>
</dbReference>
<dbReference type="SUPFAM" id="SSF100950">
    <property type="entry name" value="NagB/RpiA/CoA transferase-like"/>
    <property type="match status" value="1"/>
</dbReference>
<feature type="domain" description="Sugar-binding" evidence="5">
    <location>
        <begin position="73"/>
        <end position="325"/>
    </location>
</feature>
<evidence type="ECO:0000313" key="6">
    <source>
        <dbReference type="EMBL" id="GGO29132.1"/>
    </source>
</evidence>
<sequence length="326" mass="33869">MNDRSAYASRLPADDSRDHLMVQVAKLYYDIGRTQAEIATDLGLTRWQVGRLLTEARAEGVVRIEIAPRSNRAAGLESALQTRWGLREAIVVPMGGVTDPDLLNDGIARAAASWLTALAAKPSMIGVSWGRSMAALVRALPHGWAPGLEVVQINGAAALQLADTRSAAVAEAMAQTAPGSAALLPVPAILGQASTRAALEADPVIARALARAKAAPLLAFSMGGVTDRSILCAQGYLTPAELASLRAKGAVGDILGRFVTADGRIADPDLDARTLGLPLEHLAGSPVTLALVAGPEKHAVARAALTARLISVLVTDDTTARSLLEP</sequence>
<comment type="similarity">
    <text evidence="1">Belongs to the SorC transcriptional regulatory family.</text>
</comment>
<protein>
    <submittedName>
        <fullName evidence="6">Transcriptional regulator</fullName>
    </submittedName>
</protein>
<evidence type="ECO:0000256" key="4">
    <source>
        <dbReference type="ARBA" id="ARBA00023163"/>
    </source>
</evidence>
<dbReference type="EMBL" id="BMLP01000001">
    <property type="protein sequence ID" value="GGO29132.1"/>
    <property type="molecule type" value="Genomic_DNA"/>
</dbReference>
<name>A0A917YI00_9RHOB</name>
<reference evidence="6 7" key="1">
    <citation type="journal article" date="2014" name="Int. J. Syst. Evol. Microbiol.">
        <title>Complete genome sequence of Corynebacterium casei LMG S-19264T (=DSM 44701T), isolated from a smear-ripened cheese.</title>
        <authorList>
            <consortium name="US DOE Joint Genome Institute (JGI-PGF)"/>
            <person name="Walter F."/>
            <person name="Albersmeier A."/>
            <person name="Kalinowski J."/>
            <person name="Ruckert C."/>
        </authorList>
    </citation>
    <scope>NUCLEOTIDE SEQUENCE [LARGE SCALE GENOMIC DNA]</scope>
    <source>
        <strain evidence="6 7">CGMCC 1.7029</strain>
    </source>
</reference>
<dbReference type="Gene3D" id="3.40.50.1360">
    <property type="match status" value="1"/>
</dbReference>
<dbReference type="OrthoDB" id="7065657at2"/>
<keyword evidence="2" id="KW-0805">Transcription regulation</keyword>
<keyword evidence="7" id="KW-1185">Reference proteome</keyword>